<dbReference type="SUPFAM" id="SSF56112">
    <property type="entry name" value="Protein kinase-like (PK-like)"/>
    <property type="match status" value="1"/>
</dbReference>
<dbReference type="Gene3D" id="3.30.200.20">
    <property type="entry name" value="Phosphorylase Kinase, domain 1"/>
    <property type="match status" value="1"/>
</dbReference>
<evidence type="ECO:0000259" key="2">
    <source>
        <dbReference type="Pfam" id="PF01636"/>
    </source>
</evidence>
<evidence type="ECO:0000313" key="4">
    <source>
        <dbReference type="Proteomes" id="UP001223978"/>
    </source>
</evidence>
<dbReference type="InterPro" id="IPR011009">
    <property type="entry name" value="Kinase-like_dom_sf"/>
</dbReference>
<reference evidence="3 4" key="1">
    <citation type="submission" date="2023-05" db="EMBL/GenBank/DDBJ databases">
        <title>Draft genome sequence of Streptomyces sp. B-S-A6 isolated from a cave soil in Thailand.</title>
        <authorList>
            <person name="Chamroensaksri N."/>
            <person name="Muangham S."/>
        </authorList>
    </citation>
    <scope>NUCLEOTIDE SEQUENCE [LARGE SCALE GENOMIC DNA]</scope>
    <source>
        <strain evidence="3 4">B-S-A6</strain>
    </source>
</reference>
<feature type="domain" description="Aminoglycoside phosphotransferase" evidence="2">
    <location>
        <begin position="64"/>
        <end position="289"/>
    </location>
</feature>
<protein>
    <submittedName>
        <fullName evidence="3">Aminoglycoside phosphotransferase family protein</fullName>
        <ecNumber evidence="3">2.7.-.-</ecNumber>
    </submittedName>
</protein>
<dbReference type="CDD" id="cd05155">
    <property type="entry name" value="APH_ChoK_like_1"/>
    <property type="match status" value="1"/>
</dbReference>
<proteinExistence type="predicted"/>
<name>A0ABT6SFR4_9ACTN</name>
<dbReference type="Gene3D" id="3.90.1200.10">
    <property type="match status" value="1"/>
</dbReference>
<dbReference type="EC" id="2.7.-.-" evidence="3"/>
<keyword evidence="4" id="KW-1185">Reference proteome</keyword>
<organism evidence="3 4">
    <name type="scientific">Streptomyces cavernicola</name>
    <dbReference type="NCBI Taxonomy" id="3043613"/>
    <lineage>
        <taxon>Bacteria</taxon>
        <taxon>Bacillati</taxon>
        <taxon>Actinomycetota</taxon>
        <taxon>Actinomycetes</taxon>
        <taxon>Kitasatosporales</taxon>
        <taxon>Streptomycetaceae</taxon>
        <taxon>Streptomyces</taxon>
    </lineage>
</organism>
<evidence type="ECO:0000256" key="1">
    <source>
        <dbReference type="SAM" id="MobiDB-lite"/>
    </source>
</evidence>
<accession>A0ABT6SFR4</accession>
<dbReference type="InterPro" id="IPR051678">
    <property type="entry name" value="AGP_Transferase"/>
</dbReference>
<dbReference type="Pfam" id="PF01636">
    <property type="entry name" value="APH"/>
    <property type="match status" value="1"/>
</dbReference>
<evidence type="ECO:0000313" key="3">
    <source>
        <dbReference type="EMBL" id="MDI3407031.1"/>
    </source>
</evidence>
<dbReference type="Proteomes" id="UP001223978">
    <property type="component" value="Unassembled WGS sequence"/>
</dbReference>
<dbReference type="EMBL" id="JASCIQ010000028">
    <property type="protein sequence ID" value="MDI3407031.1"/>
    <property type="molecule type" value="Genomic_DNA"/>
</dbReference>
<dbReference type="InterPro" id="IPR002575">
    <property type="entry name" value="Aminoglycoside_PTrfase"/>
</dbReference>
<comment type="caution">
    <text evidence="3">The sequence shown here is derived from an EMBL/GenBank/DDBJ whole genome shotgun (WGS) entry which is preliminary data.</text>
</comment>
<keyword evidence="3" id="KW-0808">Transferase</keyword>
<dbReference type="GO" id="GO:0016740">
    <property type="term" value="F:transferase activity"/>
    <property type="evidence" value="ECO:0007669"/>
    <property type="project" value="UniProtKB-KW"/>
</dbReference>
<dbReference type="PANTHER" id="PTHR21310">
    <property type="entry name" value="AMINOGLYCOSIDE PHOSPHOTRANSFERASE-RELATED-RELATED"/>
    <property type="match status" value="1"/>
</dbReference>
<dbReference type="RefSeq" id="WP_282544955.1">
    <property type="nucleotide sequence ID" value="NZ_JASCIQ010000028.1"/>
</dbReference>
<gene>
    <name evidence="3" type="ORF">QIS96_24865</name>
</gene>
<sequence length="331" mass="35359">MHPDAHPDPPAGTHLDSPAGTHLDSPPETHPQAHPQAHPIDDALVRRLIAGQFPQWAGLPVERFPSGGTVNAMYRLGEDLAVRLPLGRGGAGDVLLERTWLPRIAPRLPLPVTELLATGGPADGYPWPWSVCRWLAGANPEAGALREPVRLAEDLARFVAAMRSITLTGAPQAHRGGPLASLDVGTRAAIEELRGIPQEGVDCDAVLAVWEEALRAPVWDGPPVWLHGDLMPGNLLVAGGDRGGLAGVIDFGCMGVGDPACDLFPAWNLLPAEAREVFRAALDVDDATWIRGRARTLSQALIALPYHRTTNPAMARNARHVIRAVLGERTT</sequence>
<dbReference type="PANTHER" id="PTHR21310:SF42">
    <property type="entry name" value="BIFUNCTIONAL AAC_APH"/>
    <property type="match status" value="1"/>
</dbReference>
<feature type="region of interest" description="Disordered" evidence="1">
    <location>
        <begin position="1"/>
        <end position="36"/>
    </location>
</feature>